<comment type="caution">
    <text evidence="14">The sequence shown here is derived from an EMBL/GenBank/DDBJ whole genome shotgun (WGS) entry which is preliminary data.</text>
</comment>
<evidence type="ECO:0000256" key="6">
    <source>
        <dbReference type="ARBA" id="ARBA00022989"/>
    </source>
</evidence>
<evidence type="ECO:0000256" key="5">
    <source>
        <dbReference type="ARBA" id="ARBA00022968"/>
    </source>
</evidence>
<protein>
    <recommendedName>
        <fullName evidence="11">2-phosphoxylose phosphatase 1</fullName>
    </recommendedName>
    <alternativeName>
        <fullName evidence="12">Acid phosphatase-like protein 2</fullName>
    </alternativeName>
</protein>
<dbReference type="FunFam" id="3.40.50.1240:FF:000011">
    <property type="entry name" value="2-phosphoxylose phosphatase 1"/>
    <property type="match status" value="1"/>
</dbReference>
<keyword evidence="3 13" id="KW-0812">Transmembrane</keyword>
<keyword evidence="15" id="KW-1185">Reference proteome</keyword>
<dbReference type="InterPro" id="IPR029033">
    <property type="entry name" value="His_PPase_superfam"/>
</dbReference>
<evidence type="ECO:0000313" key="15">
    <source>
        <dbReference type="Proteomes" id="UP000288216"/>
    </source>
</evidence>
<dbReference type="Pfam" id="PF00328">
    <property type="entry name" value="His_Phos_2"/>
    <property type="match status" value="1"/>
</dbReference>
<evidence type="ECO:0000256" key="9">
    <source>
        <dbReference type="ARBA" id="ARBA00023180"/>
    </source>
</evidence>
<dbReference type="InterPro" id="IPR033379">
    <property type="entry name" value="Acid_Pase_AS"/>
</dbReference>
<dbReference type="STRING" id="75743.A0A401NKM0"/>
<evidence type="ECO:0000256" key="12">
    <source>
        <dbReference type="ARBA" id="ARBA00041499"/>
    </source>
</evidence>
<dbReference type="PANTHER" id="PTHR11567:SF110">
    <property type="entry name" value="2-PHOSPHOXYLOSE PHOSPHATASE 1"/>
    <property type="match status" value="1"/>
</dbReference>
<accession>A0A401NKM0</accession>
<dbReference type="OMA" id="DWEWNYY"/>
<comment type="subcellular location">
    <subcellularLocation>
        <location evidence="1">Golgi apparatus membrane</location>
        <topology evidence="1">Single-pass type II membrane protein</topology>
    </subcellularLocation>
</comment>
<gene>
    <name evidence="14" type="ORF">scyTo_0009330</name>
</gene>
<dbReference type="EMBL" id="BFAA01003786">
    <property type="protein sequence ID" value="GCB61414.1"/>
    <property type="molecule type" value="Genomic_DNA"/>
</dbReference>
<dbReference type="GO" id="GO:0016791">
    <property type="term" value="F:phosphatase activity"/>
    <property type="evidence" value="ECO:0007669"/>
    <property type="project" value="TreeGrafter"/>
</dbReference>
<organism evidence="14 15">
    <name type="scientific">Scyliorhinus torazame</name>
    <name type="common">Cloudy catshark</name>
    <name type="synonym">Catulus torazame</name>
    <dbReference type="NCBI Taxonomy" id="75743"/>
    <lineage>
        <taxon>Eukaryota</taxon>
        <taxon>Metazoa</taxon>
        <taxon>Chordata</taxon>
        <taxon>Craniata</taxon>
        <taxon>Vertebrata</taxon>
        <taxon>Chondrichthyes</taxon>
        <taxon>Elasmobranchii</taxon>
        <taxon>Galeomorphii</taxon>
        <taxon>Galeoidea</taxon>
        <taxon>Carcharhiniformes</taxon>
        <taxon>Scyliorhinidae</taxon>
        <taxon>Scyliorhinus</taxon>
    </lineage>
</organism>
<reference evidence="14 15" key="1">
    <citation type="journal article" date="2018" name="Nat. Ecol. Evol.">
        <title>Shark genomes provide insights into elasmobranch evolution and the origin of vertebrates.</title>
        <authorList>
            <person name="Hara Y"/>
            <person name="Yamaguchi K"/>
            <person name="Onimaru K"/>
            <person name="Kadota M"/>
            <person name="Koyanagi M"/>
            <person name="Keeley SD"/>
            <person name="Tatsumi K"/>
            <person name="Tanaka K"/>
            <person name="Motone F"/>
            <person name="Kageyama Y"/>
            <person name="Nozu R"/>
            <person name="Adachi N"/>
            <person name="Nishimura O"/>
            <person name="Nakagawa R"/>
            <person name="Tanegashima C"/>
            <person name="Kiyatake I"/>
            <person name="Matsumoto R"/>
            <person name="Murakumo K"/>
            <person name="Nishida K"/>
            <person name="Terakita A"/>
            <person name="Kuratani S"/>
            <person name="Sato K"/>
            <person name="Hyodo S Kuraku.S."/>
        </authorList>
    </citation>
    <scope>NUCLEOTIDE SEQUENCE [LARGE SCALE GENOMIC DNA]</scope>
</reference>
<evidence type="ECO:0000313" key="14">
    <source>
        <dbReference type="EMBL" id="GCB61414.1"/>
    </source>
</evidence>
<dbReference type="Proteomes" id="UP000288216">
    <property type="component" value="Unassembled WGS sequence"/>
</dbReference>
<dbReference type="GO" id="GO:0050650">
    <property type="term" value="P:chondroitin sulfate proteoglycan biosynthetic process"/>
    <property type="evidence" value="ECO:0007669"/>
    <property type="project" value="TreeGrafter"/>
</dbReference>
<evidence type="ECO:0000256" key="4">
    <source>
        <dbReference type="ARBA" id="ARBA00022801"/>
    </source>
</evidence>
<keyword evidence="8 13" id="KW-0472">Membrane</keyword>
<comment type="similarity">
    <text evidence="2">Belongs to the histidine acid phosphatase family.</text>
</comment>
<dbReference type="PROSITE" id="PS00616">
    <property type="entry name" value="HIS_ACID_PHOSPHAT_1"/>
    <property type="match status" value="1"/>
</dbReference>
<keyword evidence="5" id="KW-0735">Signal-anchor</keyword>
<comment type="catalytic activity">
    <reaction evidence="10">
        <text>3-O-[beta-D-GlcA-(1-&gt;3)-beta-D-Gal-(1-&gt;3)-beta-D-Gal-(1-&gt;4)-beta-D-2-O-P-Xyl]-L-seryl-[protein] + H2O = 3-O-(beta-D-GlcA-(1-&gt;3)-beta-D-Gal-(1-&gt;3)-beta-D-Gal-(1-&gt;4)-beta-D-Xyl)-L-seryl-[protein] + phosphate</text>
        <dbReference type="Rhea" id="RHEA:56512"/>
        <dbReference type="Rhea" id="RHEA-COMP:12573"/>
        <dbReference type="Rhea" id="RHEA-COMP:14559"/>
        <dbReference type="ChEBI" id="CHEBI:15377"/>
        <dbReference type="ChEBI" id="CHEBI:43474"/>
        <dbReference type="ChEBI" id="CHEBI:132093"/>
        <dbReference type="ChEBI" id="CHEBI:140495"/>
    </reaction>
</comment>
<dbReference type="PANTHER" id="PTHR11567">
    <property type="entry name" value="ACID PHOSPHATASE-RELATED"/>
    <property type="match status" value="1"/>
</dbReference>
<keyword evidence="7" id="KW-0333">Golgi apparatus</keyword>
<name>A0A401NKM0_SCYTO</name>
<evidence type="ECO:0000256" key="7">
    <source>
        <dbReference type="ARBA" id="ARBA00023034"/>
    </source>
</evidence>
<dbReference type="GO" id="GO:0000139">
    <property type="term" value="C:Golgi membrane"/>
    <property type="evidence" value="ECO:0007669"/>
    <property type="project" value="UniProtKB-SubCell"/>
</dbReference>
<evidence type="ECO:0000256" key="1">
    <source>
        <dbReference type="ARBA" id="ARBA00004323"/>
    </source>
</evidence>
<sequence length="543" mass="62430">MAAGYTFIFVPAYFSPGTGRKEEKQILSPTPEWGSRLDSWLDGRDKGRVSWRTSHNGSVKMCVTMLFRSRFLFLLAVAALLAVLSLSLQFLHLIPAAQSKEDGMVAKVRKRILVDLYTAPPRLDPIYEAYQYCNVPNKTDHGLEGHAPPDYKLLSVHVMIRHGDRYPLYAIPKTKPPPIDCTLVPNRKPSHRLLENFIKNKNIASACQLDGPLNNIALLPSHAVCEMGELTQIGVVQHLLNGEHLHETYIKKHKLLPDNWTTKQLYVESTGKSRTLQSGLALLYSLLPKFDWGKIHIRYQWSTIFCSNNCDCPMRNHYLEEEQRRQYNLRVKNSLLEQTYIDMAKIVGIPTRRLRAANPIDSLLCHFCHNVSFPCTENGCINLNHFKVIKAHQLEDERDRQTKKLYYKYALLATHPILNQTVTRMQRIAQGKRDEIFTLYSAHDVTVAPLLSALGIPDASFPRFGARIIFEIWKNGKDKRQNFIRILYNGNDVTFQTSFCSGQKAHSKQLLCPFENFLNFVRKDMFAVFNSTNYYDACHRRVF</sequence>
<dbReference type="InterPro" id="IPR000560">
    <property type="entry name" value="His_Pase_clade-2"/>
</dbReference>
<dbReference type="Gene3D" id="3.40.50.1240">
    <property type="entry name" value="Phosphoglycerate mutase-like"/>
    <property type="match status" value="1"/>
</dbReference>
<dbReference type="SUPFAM" id="SSF53254">
    <property type="entry name" value="Phosphoglycerate mutase-like"/>
    <property type="match status" value="1"/>
</dbReference>
<keyword evidence="6 13" id="KW-1133">Transmembrane helix</keyword>
<dbReference type="CDD" id="cd07061">
    <property type="entry name" value="HP_HAP_like"/>
    <property type="match status" value="1"/>
</dbReference>
<dbReference type="GO" id="GO:0006024">
    <property type="term" value="P:glycosaminoglycan biosynthetic process"/>
    <property type="evidence" value="ECO:0007669"/>
    <property type="project" value="TreeGrafter"/>
</dbReference>
<evidence type="ECO:0000256" key="2">
    <source>
        <dbReference type="ARBA" id="ARBA00005375"/>
    </source>
</evidence>
<feature type="transmembrane region" description="Helical" evidence="13">
    <location>
        <begin position="71"/>
        <end position="91"/>
    </location>
</feature>
<proteinExistence type="inferred from homology"/>
<dbReference type="AlphaFoldDB" id="A0A401NKM0"/>
<keyword evidence="9" id="KW-0325">Glycoprotein</keyword>
<evidence type="ECO:0000256" key="8">
    <source>
        <dbReference type="ARBA" id="ARBA00023136"/>
    </source>
</evidence>
<evidence type="ECO:0000256" key="3">
    <source>
        <dbReference type="ARBA" id="ARBA00022692"/>
    </source>
</evidence>
<dbReference type="InterPro" id="IPR050645">
    <property type="entry name" value="Histidine_acid_phosphatase"/>
</dbReference>
<keyword evidence="4" id="KW-0378">Hydrolase</keyword>
<dbReference type="OrthoDB" id="10262962at2759"/>
<evidence type="ECO:0000256" key="10">
    <source>
        <dbReference type="ARBA" id="ARBA00036311"/>
    </source>
</evidence>
<evidence type="ECO:0000256" key="13">
    <source>
        <dbReference type="SAM" id="Phobius"/>
    </source>
</evidence>
<evidence type="ECO:0000256" key="11">
    <source>
        <dbReference type="ARBA" id="ARBA00040357"/>
    </source>
</evidence>